<dbReference type="InterPro" id="IPR036640">
    <property type="entry name" value="ABC1_TM_sf"/>
</dbReference>
<dbReference type="Proteomes" id="UP000006229">
    <property type="component" value="Unassembled WGS sequence"/>
</dbReference>
<evidence type="ECO:0000256" key="3">
    <source>
        <dbReference type="ARBA" id="ARBA00022692"/>
    </source>
</evidence>
<protein>
    <recommendedName>
        <fullName evidence="13">ABC transporter ATP-binding protein</fullName>
    </recommendedName>
</protein>
<accession>I1A5X3</accession>
<evidence type="ECO:0000313" key="12">
    <source>
        <dbReference type="Proteomes" id="UP000006229"/>
    </source>
</evidence>
<dbReference type="GO" id="GO:0016887">
    <property type="term" value="F:ATP hydrolysis activity"/>
    <property type="evidence" value="ECO:0007669"/>
    <property type="project" value="InterPro"/>
</dbReference>
<keyword evidence="12" id="KW-1185">Reference proteome</keyword>
<keyword evidence="6 8" id="KW-1133">Transmembrane helix</keyword>
<dbReference type="PATRIC" id="fig|1131455.3.peg.494"/>
<evidence type="ECO:0000256" key="2">
    <source>
        <dbReference type="ARBA" id="ARBA00005417"/>
    </source>
</evidence>
<keyword evidence="7 8" id="KW-0472">Membrane</keyword>
<dbReference type="GO" id="GO:0034040">
    <property type="term" value="F:ATPase-coupled lipid transmembrane transporter activity"/>
    <property type="evidence" value="ECO:0007669"/>
    <property type="project" value="TreeGrafter"/>
</dbReference>
<sequence length="539" mass="62403">MLKIIKKIKGKFIGFIVISSLILVLSSLISILESIAIDSISKTFSIFNSNYFLSFSILVVFIFVSYLIMLAINYFYYMIYNKFVLYTSKSVAKNFYQQYFSSAYKEVENYNAETSFNNVINNAGNIYEMSLIPFVSAIATAINFAFIFSYFSYKNWILGLIILGILVLSSLTKILFFKKIKFYTEENQKSFNELTQEIAYILDRYSVLYYANKQEYLLVLLEKPINKYCQINYKQINFSIYDSELFSSILEVFKVLGLILLSLFYLNNIFSISLGLIYLFIKLITELKSEFGTFVTDIQKFLASLNLYNLLNLNLEKEENGNFLGGINEIEFKNVSIFRENKRLIENFSFKFLKGKKYLLIGESGYGKSTLVKSIINPKLISFGEILFDSKPSSSFSSREIIKKINYLEPEVFVLNKGINENIGLLDEDKNKINELLRFTEVFNDVEKELNNVNFEADNQLSLGQKQRISLARTLFSNKDILILDESLSNLDSITTNKILDKLLKTEKTIIYISHHIESDFVKKFDSVLEFTDKGIKLH</sequence>
<comment type="caution">
    <text evidence="11">The sequence shown here is derived from an EMBL/GenBank/DDBJ whole genome shotgun (WGS) entry which is preliminary data.</text>
</comment>
<dbReference type="AlphaFoldDB" id="I1A5X3"/>
<dbReference type="SUPFAM" id="SSF90123">
    <property type="entry name" value="ABC transporter transmembrane region"/>
    <property type="match status" value="1"/>
</dbReference>
<evidence type="ECO:0000256" key="6">
    <source>
        <dbReference type="ARBA" id="ARBA00022989"/>
    </source>
</evidence>
<name>I1A5X3_9BACT</name>
<dbReference type="PANTHER" id="PTHR24221">
    <property type="entry name" value="ATP-BINDING CASSETTE SUB-FAMILY B"/>
    <property type="match status" value="1"/>
</dbReference>
<evidence type="ECO:0000259" key="9">
    <source>
        <dbReference type="PROSITE" id="PS50893"/>
    </source>
</evidence>
<dbReference type="InterPro" id="IPR017871">
    <property type="entry name" value="ABC_transporter-like_CS"/>
</dbReference>
<dbReference type="RefSeq" id="WP_004797209.1">
    <property type="nucleotide sequence ID" value="NZ_AJFU01000005.1"/>
</dbReference>
<dbReference type="SMART" id="SM00382">
    <property type="entry name" value="AAA"/>
    <property type="match status" value="1"/>
</dbReference>
<dbReference type="InterPro" id="IPR039421">
    <property type="entry name" value="Type_1_exporter"/>
</dbReference>
<feature type="transmembrane region" description="Helical" evidence="8">
    <location>
        <begin position="157"/>
        <end position="176"/>
    </location>
</feature>
<dbReference type="InterPro" id="IPR003593">
    <property type="entry name" value="AAA+_ATPase"/>
</dbReference>
<dbReference type="PROSITE" id="PS50929">
    <property type="entry name" value="ABC_TM1F"/>
    <property type="match status" value="1"/>
</dbReference>
<feature type="transmembrane region" description="Helical" evidence="8">
    <location>
        <begin position="255"/>
        <end position="281"/>
    </location>
</feature>
<feature type="domain" description="ABC transmembrane type-1" evidence="10">
    <location>
        <begin position="13"/>
        <end position="281"/>
    </location>
</feature>
<feature type="domain" description="ABC transporter" evidence="9">
    <location>
        <begin position="330"/>
        <end position="538"/>
    </location>
</feature>
<dbReference type="OrthoDB" id="397847at2"/>
<feature type="transmembrane region" description="Helical" evidence="8">
    <location>
        <begin position="12"/>
        <end position="32"/>
    </location>
</feature>
<evidence type="ECO:0000256" key="8">
    <source>
        <dbReference type="SAM" id="Phobius"/>
    </source>
</evidence>
<evidence type="ECO:0000256" key="7">
    <source>
        <dbReference type="ARBA" id="ARBA00023136"/>
    </source>
</evidence>
<dbReference type="Pfam" id="PF00005">
    <property type="entry name" value="ABC_tran"/>
    <property type="match status" value="1"/>
</dbReference>
<dbReference type="GO" id="GO:0140359">
    <property type="term" value="F:ABC-type transporter activity"/>
    <property type="evidence" value="ECO:0007669"/>
    <property type="project" value="InterPro"/>
</dbReference>
<dbReference type="SUPFAM" id="SSF52540">
    <property type="entry name" value="P-loop containing nucleoside triphosphate hydrolases"/>
    <property type="match status" value="1"/>
</dbReference>
<feature type="transmembrane region" description="Helical" evidence="8">
    <location>
        <begin position="131"/>
        <end position="151"/>
    </location>
</feature>
<dbReference type="EMBL" id="AJFU01000005">
    <property type="protein sequence ID" value="EIE41894.1"/>
    <property type="molecule type" value="Genomic_DNA"/>
</dbReference>
<reference evidence="11 12" key="1">
    <citation type="journal article" date="2012" name="J. Bacteriol.">
        <title>Genome annotation of five Mycoplasma canis strains.</title>
        <authorList>
            <person name="Brown D.R."/>
            <person name="May M."/>
            <person name="Michaels D.L."/>
            <person name="Barbet A.F."/>
        </authorList>
    </citation>
    <scope>NUCLEOTIDE SEQUENCE [LARGE SCALE GENOMIC DNA]</scope>
    <source>
        <strain evidence="11 12">UFG4</strain>
    </source>
</reference>
<comment type="subcellular location">
    <subcellularLocation>
        <location evidence="1">Cell membrane</location>
        <topology evidence="1">Multi-pass membrane protein</topology>
    </subcellularLocation>
</comment>
<evidence type="ECO:0000313" key="11">
    <source>
        <dbReference type="EMBL" id="EIE41894.1"/>
    </source>
</evidence>
<feature type="transmembrane region" description="Helical" evidence="8">
    <location>
        <begin position="52"/>
        <end position="76"/>
    </location>
</feature>
<dbReference type="InterPro" id="IPR003439">
    <property type="entry name" value="ABC_transporter-like_ATP-bd"/>
</dbReference>
<dbReference type="InterPro" id="IPR027417">
    <property type="entry name" value="P-loop_NTPase"/>
</dbReference>
<keyword evidence="4" id="KW-0547">Nucleotide-binding</keyword>
<dbReference type="Gene3D" id="3.40.50.300">
    <property type="entry name" value="P-loop containing nucleotide triphosphate hydrolases"/>
    <property type="match status" value="1"/>
</dbReference>
<evidence type="ECO:0000256" key="5">
    <source>
        <dbReference type="ARBA" id="ARBA00022840"/>
    </source>
</evidence>
<evidence type="ECO:0000259" key="10">
    <source>
        <dbReference type="PROSITE" id="PS50929"/>
    </source>
</evidence>
<dbReference type="GO" id="GO:0005524">
    <property type="term" value="F:ATP binding"/>
    <property type="evidence" value="ECO:0007669"/>
    <property type="project" value="UniProtKB-KW"/>
</dbReference>
<dbReference type="PROSITE" id="PS50893">
    <property type="entry name" value="ABC_TRANSPORTER_2"/>
    <property type="match status" value="1"/>
</dbReference>
<proteinExistence type="inferred from homology"/>
<keyword evidence="3 8" id="KW-0812">Transmembrane</keyword>
<comment type="similarity">
    <text evidence="2">Belongs to the ABC transporter superfamily.</text>
</comment>
<evidence type="ECO:0008006" key="13">
    <source>
        <dbReference type="Google" id="ProtNLM"/>
    </source>
</evidence>
<dbReference type="PROSITE" id="PS00211">
    <property type="entry name" value="ABC_TRANSPORTER_1"/>
    <property type="match status" value="1"/>
</dbReference>
<dbReference type="GO" id="GO:0005886">
    <property type="term" value="C:plasma membrane"/>
    <property type="evidence" value="ECO:0007669"/>
    <property type="project" value="UniProtKB-SubCell"/>
</dbReference>
<organism evidence="11 12">
    <name type="scientific">Mycoplasmopsis canis UFG4</name>
    <dbReference type="NCBI Taxonomy" id="1131455"/>
    <lineage>
        <taxon>Bacteria</taxon>
        <taxon>Bacillati</taxon>
        <taxon>Mycoplasmatota</taxon>
        <taxon>Mycoplasmoidales</taxon>
        <taxon>Metamycoplasmataceae</taxon>
        <taxon>Mycoplasmopsis</taxon>
    </lineage>
</organism>
<dbReference type="PANTHER" id="PTHR24221:SF654">
    <property type="entry name" value="ATP-BINDING CASSETTE SUB-FAMILY B MEMBER 6"/>
    <property type="match status" value="1"/>
</dbReference>
<evidence type="ECO:0000256" key="4">
    <source>
        <dbReference type="ARBA" id="ARBA00022741"/>
    </source>
</evidence>
<dbReference type="InterPro" id="IPR011527">
    <property type="entry name" value="ABC1_TM_dom"/>
</dbReference>
<gene>
    <name evidence="11" type="ORF">MCANUFG4_02426</name>
</gene>
<evidence type="ECO:0000256" key="1">
    <source>
        <dbReference type="ARBA" id="ARBA00004651"/>
    </source>
</evidence>
<keyword evidence="5" id="KW-0067">ATP-binding</keyword>
<dbReference type="Gene3D" id="1.20.1560.10">
    <property type="entry name" value="ABC transporter type 1, transmembrane domain"/>
    <property type="match status" value="1"/>
</dbReference>